<reference evidence="6" key="1">
    <citation type="journal article" date="2023" name="Front. Mar. Sci.">
        <title>A new Merluccius polli reference genome to investigate the effects of global change in West African waters.</title>
        <authorList>
            <person name="Mateo J.L."/>
            <person name="Blanco-Fernandez C."/>
            <person name="Garcia-Vazquez E."/>
            <person name="Machado-Schiaffino G."/>
        </authorList>
    </citation>
    <scope>NUCLEOTIDE SEQUENCE</scope>
    <source>
        <strain evidence="6">C29</strain>
        <tissue evidence="6">Fin</tissue>
    </source>
</reference>
<dbReference type="InterPro" id="IPR025615">
    <property type="entry name" value="TILa_dom"/>
</dbReference>
<sequence length="2084" mass="226146">MLPRRPLDPGRVQLVPDGPQSPRSHHCHRARHHLHLGGLQSRAVGSRCRLHLGQPKLRVLTVPVPTRPAPPAQQAPCQPAPQSAPNVDPADEVEERLENFRSLRYPAPLLRPSWLRRSLLSRDRPEIESPHLPEPQPPPAVPEPQPPSAVPESRCPGLLLSRRSSGPRHQSGNSGLWWMRPSNLLSGSLPVLVGPVSWVGKHVWKCDLWQLLEIPDHSVYTDEPIHFLYFVESRSFALRSSLPAVIVSHSTRWPKSSMLATMQPATHTTVTITHASFIRTVFSVQTMGIYVTLFAVLLLGGPATVEPKKGTCWALGDPNYRTFDGHFYNFMGNCTYIMAKNCYSDGTHPAFEVDAKNVNIPNSNLTAVGMVTISVYGTTIDIVHFEFGLVRVNNQLWNLPINLANGKVTLSQRGLSVVMETDFGLTVEYNWQQYLTIAVPSEFAGKVCGMCGNFNNKQEDDLTTPSGAYAKDPQDMGKSWRVPGVAGEANCLDKCTGQCQDCKLSNVQQLEYQIICSSLSQVMDMYFKACAPLVDPTDFLHNCMFELCKGVPIKKYYCDTLQVYSDTCQRAGVLGQDWRDANKCSPPKCQENSHYERCGSACPATCGDLTAPSTCKASCVETCTCDDGFVLSGSKCIPKAQCGCKYNGRYVAVGASFWGDNGCTERHTCSPEGKLTSKKTSCPTGQQCQVVKGLRGCSAMNYATCMVSGDPHFVTFDGERYNFQGTCAYELASVSSSQKTLEDFSVILQNSGQDKRIGSVVNLVEVKVYGNTVNISKEQPGVVTVNGELSYLPMTLNGTKLQLYTIGWFVVLKTNFGLKVYYDWNSVAFVEVPSTYKGSMIGLCGNYNLNPKDDMQMKDGKEAVTAEELGQSWKVASTPGCVDGCTGPCPGCTDAQKDQYNTNAFCGLISDPTGPFRDCHSVVDPANVLKDCLYDVCLYQASGSMQCKTMTAYTAACQLKGAKVYPWRSAQLCDAHCPANGHYEICSAGCQKSCQNPVASSDCGAQCVEGCICNDGFVLSGNECVPSAQCGCPFNGKYYKYGQVFYPDGLCQQECVCNGTVQCQKFSCGAHEKCEVKNGIRSCQPVGKGVCSISGDPHYNTFDNSTYDFQGTCTYTAAKACNLNGTRLPAFSVAVENERWYAMTSNPKVSVAKLVAVEVYGNLFILRRNQIGMVMVNGILTHIPLNLYEGKVQVYQDGTNNVILTDFGLRVTYDMIYHITVTVPGNYRGRTCGLCGNFNDNKADEFQLPGGKVTKDLLSFGAAWKVAMPGVVCEDGCSGDICPKCDASKKEVFEKDCQILTDPQGPFAACHNVIDPNSYYRDCVYDICLAVGDRTVLCHSIGAYMLDCQDFGVKIQTWRTSAFCPLSCPANSHYEDCGQSCDSQCPGLSDTIVCPDKCAEGCVCNTGYYYNGTGCVSVDQCSCYYQGKTYKVGKSIISDDCHTIHICHASGVIVSQSMSCNSADTCQIQNGTRGCFPLTCSLEGNGTLTSFDGAGILLNSGAFEVVQVCDPDVTDQWFRVVVRFEMCGTPAVNTIVAVYVFFRDLMFTINNNHGIWVNGRAMRESSFKKSNIALTVSSNTVAIKKDNSLQLSFNAFNDLTMIISGDVAEQVCGACGSLKPAQDTKSTLGGRDTTINIGKWRAPDFPQWLDGACDPVEQSEGASGPQLTPFRKAAQETILDLAALCVSAFGVYTLGVARHRTEHLAVPHRQADIIDTVSVVGVRVYDVVARSKGTLRISEDLTVFLEHFLLAGITLGTDVPTAAIFTHHAGHGHLPGRPEAQQVFGHFTAWQLELIGFVVVEVSTQAAGDGVEVEAVTEGMEVAIVVANVINAVLEESTRGHNGVAVLEGAFRVSDQATEFVALILLYLGEITVWTVVLVFAIINTARGLCNPPALSHFLCRGSLSAILHHQIVFGLQNNGISVNFDLNQLCAGAHSLGVTIVLHEDIKGFQDRGSRCGGFRARACHLIHTRALEVVNVAIKGLVVRVPGHSACSVGHQMAAYEAIHHLALVPGFTALLVVLHLPVGWVAETPLHTVVVHPEGGSGLYVVALVHAATLSLRDALGPTEQEAIVTDTGLHTVGFAF</sequence>
<evidence type="ECO:0000313" key="7">
    <source>
        <dbReference type="Proteomes" id="UP001174136"/>
    </source>
</evidence>
<dbReference type="FunFam" id="2.10.25.10:FF:000055">
    <property type="entry name" value="alpha-tectorin isoform X1"/>
    <property type="match status" value="3"/>
</dbReference>
<evidence type="ECO:0000256" key="2">
    <source>
        <dbReference type="ARBA" id="ARBA00023180"/>
    </source>
</evidence>
<dbReference type="Pfam" id="PF08742">
    <property type="entry name" value="C8"/>
    <property type="match status" value="3"/>
</dbReference>
<evidence type="ECO:0000256" key="3">
    <source>
        <dbReference type="SAM" id="MobiDB-lite"/>
    </source>
</evidence>
<keyword evidence="4" id="KW-0812">Transmembrane</keyword>
<feature type="compositionally biased region" description="Low complexity" evidence="3">
    <location>
        <begin position="74"/>
        <end position="85"/>
    </location>
</feature>
<keyword evidence="4" id="KW-0472">Membrane</keyword>
<feature type="domain" description="VWFD" evidence="5">
    <location>
        <begin position="310"/>
        <end position="492"/>
    </location>
</feature>
<feature type="compositionally biased region" description="Polar residues" evidence="3">
    <location>
        <begin position="162"/>
        <end position="173"/>
    </location>
</feature>
<evidence type="ECO:0000313" key="6">
    <source>
        <dbReference type="EMBL" id="KAK0145592.1"/>
    </source>
</evidence>
<feature type="domain" description="VWFD" evidence="5">
    <location>
        <begin position="1089"/>
        <end position="1274"/>
    </location>
</feature>
<dbReference type="Pfam" id="PF12714">
    <property type="entry name" value="TILa"/>
    <property type="match status" value="3"/>
</dbReference>
<dbReference type="Pfam" id="PF01826">
    <property type="entry name" value="TIL"/>
    <property type="match status" value="3"/>
</dbReference>
<dbReference type="GO" id="GO:0031012">
    <property type="term" value="C:extracellular matrix"/>
    <property type="evidence" value="ECO:0007669"/>
    <property type="project" value="TreeGrafter"/>
</dbReference>
<gene>
    <name evidence="6" type="primary">FCGBP_1</name>
    <name evidence="6" type="ORF">N1851_015490</name>
</gene>
<keyword evidence="7" id="KW-1185">Reference proteome</keyword>
<feature type="compositionally biased region" description="Pro residues" evidence="3">
    <location>
        <begin position="132"/>
        <end position="149"/>
    </location>
</feature>
<keyword evidence="4" id="KW-1133">Transmembrane helix</keyword>
<dbReference type="PANTHER" id="PTHR11339:SF244">
    <property type="entry name" value="IGGFC-BINDING PROTEIN"/>
    <property type="match status" value="1"/>
</dbReference>
<name>A0AA47MT51_MERPO</name>
<feature type="region of interest" description="Disordered" evidence="3">
    <location>
        <begin position="1"/>
        <end position="26"/>
    </location>
</feature>
<accession>A0AA47MT51</accession>
<dbReference type="SMART" id="SM00216">
    <property type="entry name" value="VWD"/>
    <property type="match status" value="3"/>
</dbReference>
<dbReference type="PROSITE" id="PS51233">
    <property type="entry name" value="VWFD"/>
    <property type="match status" value="4"/>
</dbReference>
<dbReference type="SUPFAM" id="SSF57567">
    <property type="entry name" value="Serine protease inhibitors"/>
    <property type="match status" value="3"/>
</dbReference>
<dbReference type="CDD" id="cd19941">
    <property type="entry name" value="TIL"/>
    <property type="match status" value="3"/>
</dbReference>
<dbReference type="EMBL" id="JAOPHQ010002848">
    <property type="protein sequence ID" value="KAK0145592.1"/>
    <property type="molecule type" value="Genomic_DNA"/>
</dbReference>
<dbReference type="Gene3D" id="2.10.25.10">
    <property type="entry name" value="Laminin"/>
    <property type="match status" value="3"/>
</dbReference>
<evidence type="ECO:0000256" key="1">
    <source>
        <dbReference type="ARBA" id="ARBA00023157"/>
    </source>
</evidence>
<feature type="region of interest" description="Disordered" evidence="3">
    <location>
        <begin position="125"/>
        <end position="173"/>
    </location>
</feature>
<evidence type="ECO:0000256" key="4">
    <source>
        <dbReference type="SAM" id="Phobius"/>
    </source>
</evidence>
<dbReference type="Pfam" id="PF00094">
    <property type="entry name" value="VWD"/>
    <property type="match status" value="4"/>
</dbReference>
<evidence type="ECO:0000259" key="5">
    <source>
        <dbReference type="PROSITE" id="PS51233"/>
    </source>
</evidence>
<feature type="transmembrane region" description="Helical" evidence="4">
    <location>
        <begin position="1860"/>
        <end position="1883"/>
    </location>
</feature>
<dbReference type="PANTHER" id="PTHR11339">
    <property type="entry name" value="EXTRACELLULAR MATRIX GLYCOPROTEIN RELATED"/>
    <property type="match status" value="1"/>
</dbReference>
<keyword evidence="2" id="KW-0325">Glycoprotein</keyword>
<dbReference type="SMART" id="SM00832">
    <property type="entry name" value="C8"/>
    <property type="match status" value="3"/>
</dbReference>
<organism evidence="6 7">
    <name type="scientific">Merluccius polli</name>
    <name type="common">Benguela hake</name>
    <name type="synonym">Merluccius cadenati</name>
    <dbReference type="NCBI Taxonomy" id="89951"/>
    <lineage>
        <taxon>Eukaryota</taxon>
        <taxon>Metazoa</taxon>
        <taxon>Chordata</taxon>
        <taxon>Craniata</taxon>
        <taxon>Vertebrata</taxon>
        <taxon>Euteleostomi</taxon>
        <taxon>Actinopterygii</taxon>
        <taxon>Neopterygii</taxon>
        <taxon>Teleostei</taxon>
        <taxon>Neoteleostei</taxon>
        <taxon>Acanthomorphata</taxon>
        <taxon>Zeiogadaria</taxon>
        <taxon>Gadariae</taxon>
        <taxon>Gadiformes</taxon>
        <taxon>Gadoidei</taxon>
        <taxon>Merlucciidae</taxon>
        <taxon>Merluccius</taxon>
    </lineage>
</organism>
<protein>
    <submittedName>
        <fullName evidence="6">IgGFc-binding protein</fullName>
    </submittedName>
</protein>
<dbReference type="InterPro" id="IPR001846">
    <property type="entry name" value="VWF_type-D"/>
</dbReference>
<proteinExistence type="predicted"/>
<keyword evidence="1" id="KW-1015">Disulfide bond</keyword>
<dbReference type="InterPro" id="IPR002919">
    <property type="entry name" value="TIL_dom"/>
</dbReference>
<dbReference type="Proteomes" id="UP001174136">
    <property type="component" value="Unassembled WGS sequence"/>
</dbReference>
<dbReference type="InterPro" id="IPR036084">
    <property type="entry name" value="Ser_inhib-like_sf"/>
</dbReference>
<feature type="domain" description="VWFD" evidence="5">
    <location>
        <begin position="703"/>
        <end position="882"/>
    </location>
</feature>
<dbReference type="GO" id="GO:0005615">
    <property type="term" value="C:extracellular space"/>
    <property type="evidence" value="ECO:0007669"/>
    <property type="project" value="TreeGrafter"/>
</dbReference>
<feature type="domain" description="VWFD" evidence="5">
    <location>
        <begin position="1478"/>
        <end position="1654"/>
    </location>
</feature>
<feature type="region of interest" description="Disordered" evidence="3">
    <location>
        <begin position="63"/>
        <end position="94"/>
    </location>
</feature>
<comment type="caution">
    <text evidence="6">The sequence shown here is derived from an EMBL/GenBank/DDBJ whole genome shotgun (WGS) entry which is preliminary data.</text>
</comment>
<dbReference type="InterPro" id="IPR050780">
    <property type="entry name" value="Mucin_vWF_Thrombospondin_sf"/>
</dbReference>
<dbReference type="InterPro" id="IPR014853">
    <property type="entry name" value="VWF/SSPO/ZAN-like_Cys-rich_dom"/>
</dbReference>